<name>A0A9Q3AHG9_9PSED</name>
<dbReference type="InterPro" id="IPR050708">
    <property type="entry name" value="T6SS_VgrG/RHS"/>
</dbReference>
<dbReference type="Proteomes" id="UP001106592">
    <property type="component" value="Unassembled WGS sequence"/>
</dbReference>
<gene>
    <name evidence="1" type="ORF">KUO17_26370</name>
</gene>
<evidence type="ECO:0000313" key="2">
    <source>
        <dbReference type="Proteomes" id="UP001106592"/>
    </source>
</evidence>
<accession>A0A9Q3AHG9</accession>
<evidence type="ECO:0000313" key="1">
    <source>
        <dbReference type="EMBL" id="MBV6290495.1"/>
    </source>
</evidence>
<dbReference type="AlphaFoldDB" id="A0A9Q3AHG9"/>
<sequence>RLLQETGFDGLTTRYQYDPHSGRLASTQVGQRRIDLRFDPMGRLAERTASLGDQSQTERFAYDGNGKLIQAINAASKLQWFHDEAGNLTREHQHYLATGTPMVAVWTHEYDALNQRIATVRPDGHKVSWLTYGSGHLLGMKLDHHEMLSYERDDLHREVVRHQGNKLMQTQAWDPAGRLQEQLLG</sequence>
<reference evidence="1" key="2">
    <citation type="journal article" date="2023" name="Plant Pathol.">
        <title>Dismantling and reorganizing Pseudomonas marginalis sensu#lato.</title>
        <authorList>
            <person name="Sawada H."/>
            <person name="Fujikawa T."/>
            <person name="Satou M."/>
        </authorList>
    </citation>
    <scope>NUCLEOTIDE SEQUENCE</scope>
    <source>
        <strain evidence="1">MAFF 301350</strain>
    </source>
</reference>
<organism evidence="1 2">
    <name type="scientific">Pseudomonas aegrilactucae</name>
    <dbReference type="NCBI Taxonomy" id="2854028"/>
    <lineage>
        <taxon>Bacteria</taxon>
        <taxon>Pseudomonadati</taxon>
        <taxon>Pseudomonadota</taxon>
        <taxon>Gammaproteobacteria</taxon>
        <taxon>Pseudomonadales</taxon>
        <taxon>Pseudomonadaceae</taxon>
        <taxon>Pseudomonas</taxon>
    </lineage>
</organism>
<dbReference type="EMBL" id="JAHTBI010000173">
    <property type="protein sequence ID" value="MBV6290495.1"/>
    <property type="molecule type" value="Genomic_DNA"/>
</dbReference>
<protein>
    <submittedName>
        <fullName evidence="1">RHS repeat protein</fullName>
    </submittedName>
</protein>
<keyword evidence="2" id="KW-1185">Reference proteome</keyword>
<dbReference type="Gene3D" id="2.180.10.10">
    <property type="entry name" value="RHS repeat-associated core"/>
    <property type="match status" value="2"/>
</dbReference>
<dbReference type="PANTHER" id="PTHR32305:SF15">
    <property type="entry name" value="PROTEIN RHSA-RELATED"/>
    <property type="match status" value="1"/>
</dbReference>
<feature type="non-terminal residue" evidence="1">
    <location>
        <position position="185"/>
    </location>
</feature>
<proteinExistence type="predicted"/>
<feature type="non-terminal residue" evidence="1">
    <location>
        <position position="1"/>
    </location>
</feature>
<dbReference type="PANTHER" id="PTHR32305">
    <property type="match status" value="1"/>
</dbReference>
<reference evidence="1" key="1">
    <citation type="journal article" date="2022" name="Int. J. Syst. Evol. Microbiol.">
        <title>Pseudomonas aegrilactucae sp. nov. and Pseudomonas morbosilactucae sp. nov., pathogens causing bacterial rot of lettuce in Japan.</title>
        <authorList>
            <person name="Sawada H."/>
            <person name="Fujikawa T."/>
            <person name="Satou M."/>
        </authorList>
    </citation>
    <scope>NUCLEOTIDE SEQUENCE</scope>
    <source>
        <strain evidence="1">MAFF 301350</strain>
    </source>
</reference>
<comment type="caution">
    <text evidence="1">The sequence shown here is derived from an EMBL/GenBank/DDBJ whole genome shotgun (WGS) entry which is preliminary data.</text>
</comment>